<protein>
    <submittedName>
        <fullName evidence="6">Sigma-70 family RNA polymerase sigma factor</fullName>
    </submittedName>
</protein>
<name>A0A934VUH6_9BACT</name>
<dbReference type="SUPFAM" id="SSF88659">
    <property type="entry name" value="Sigma3 and sigma4 domains of RNA polymerase sigma factors"/>
    <property type="match status" value="1"/>
</dbReference>
<evidence type="ECO:0000256" key="3">
    <source>
        <dbReference type="ARBA" id="ARBA00023082"/>
    </source>
</evidence>
<keyword evidence="2" id="KW-0805">Transcription regulation</keyword>
<sequence length="247" mass="28242">MPLNSDPNAKKRLFLTTRWSVVADARQPASQDGADALASLCETYWYPLYVYVRSKGHSIHDAQDLTQAFFAKLLEKGYLHSAQREKGKFRTFLLMALNRFLWNEWDRGNAKKRGGNMTHFSLDADVAEHRFAREATAGLAPDEIYQRRWALTLLDQAMARLRTAYSNSGKEREFDALKTTLTADRAGVSYQNIAQALDMTEGAARVAAHRLRKRFREMFREEIASTVANDQEIEEEIRYVVSVLSRG</sequence>
<keyword evidence="7" id="KW-1185">Reference proteome</keyword>
<feature type="domain" description="RNA polymerase sigma-70 ECF-like HTH" evidence="5">
    <location>
        <begin position="40"/>
        <end position="199"/>
    </location>
</feature>
<dbReference type="InterPro" id="IPR039425">
    <property type="entry name" value="RNA_pol_sigma-70-like"/>
</dbReference>
<dbReference type="Proteomes" id="UP000603141">
    <property type="component" value="Unassembled WGS sequence"/>
</dbReference>
<organism evidence="6 7">
    <name type="scientific">Luteolibacter pohnpeiensis</name>
    <dbReference type="NCBI Taxonomy" id="454153"/>
    <lineage>
        <taxon>Bacteria</taxon>
        <taxon>Pseudomonadati</taxon>
        <taxon>Verrucomicrobiota</taxon>
        <taxon>Verrucomicrobiia</taxon>
        <taxon>Verrucomicrobiales</taxon>
        <taxon>Verrucomicrobiaceae</taxon>
        <taxon>Luteolibacter</taxon>
    </lineage>
</organism>
<dbReference type="GO" id="GO:0006352">
    <property type="term" value="P:DNA-templated transcription initiation"/>
    <property type="evidence" value="ECO:0007669"/>
    <property type="project" value="InterPro"/>
</dbReference>
<dbReference type="Pfam" id="PF07638">
    <property type="entry name" value="Sigma70_ECF"/>
    <property type="match status" value="1"/>
</dbReference>
<dbReference type="Gene3D" id="1.10.1740.10">
    <property type="match status" value="1"/>
</dbReference>
<reference evidence="6" key="1">
    <citation type="submission" date="2021-01" db="EMBL/GenBank/DDBJ databases">
        <title>Modified the classification status of verrucomicrobia.</title>
        <authorList>
            <person name="Feng X."/>
        </authorList>
    </citation>
    <scope>NUCLEOTIDE SEQUENCE</scope>
    <source>
        <strain evidence="6">KCTC 22041</strain>
    </source>
</reference>
<dbReference type="InterPro" id="IPR036388">
    <property type="entry name" value="WH-like_DNA-bd_sf"/>
</dbReference>
<dbReference type="Gene3D" id="1.10.10.10">
    <property type="entry name" value="Winged helix-like DNA-binding domain superfamily/Winged helix DNA-binding domain"/>
    <property type="match status" value="1"/>
</dbReference>
<evidence type="ECO:0000313" key="7">
    <source>
        <dbReference type="Proteomes" id="UP000603141"/>
    </source>
</evidence>
<dbReference type="InterPro" id="IPR013324">
    <property type="entry name" value="RNA_pol_sigma_r3/r4-like"/>
</dbReference>
<accession>A0A934VUH6</accession>
<evidence type="ECO:0000256" key="2">
    <source>
        <dbReference type="ARBA" id="ARBA00023015"/>
    </source>
</evidence>
<evidence type="ECO:0000313" key="6">
    <source>
        <dbReference type="EMBL" id="MBK1882547.1"/>
    </source>
</evidence>
<keyword evidence="4" id="KW-0804">Transcription</keyword>
<evidence type="ECO:0000256" key="1">
    <source>
        <dbReference type="ARBA" id="ARBA00010641"/>
    </source>
</evidence>
<gene>
    <name evidence="6" type="ORF">JIN85_08975</name>
</gene>
<dbReference type="GO" id="GO:0016987">
    <property type="term" value="F:sigma factor activity"/>
    <property type="evidence" value="ECO:0007669"/>
    <property type="project" value="UniProtKB-KW"/>
</dbReference>
<evidence type="ECO:0000256" key="4">
    <source>
        <dbReference type="ARBA" id="ARBA00023163"/>
    </source>
</evidence>
<keyword evidence="3" id="KW-0731">Sigma factor</keyword>
<dbReference type="InterPro" id="IPR053812">
    <property type="entry name" value="HTH_Sigma70_ECF-like"/>
</dbReference>
<dbReference type="PANTHER" id="PTHR43133">
    <property type="entry name" value="RNA POLYMERASE ECF-TYPE SIGMA FACTO"/>
    <property type="match status" value="1"/>
</dbReference>
<dbReference type="EMBL" id="JAENIJ010000011">
    <property type="protein sequence ID" value="MBK1882547.1"/>
    <property type="molecule type" value="Genomic_DNA"/>
</dbReference>
<comment type="caution">
    <text evidence="6">The sequence shown here is derived from an EMBL/GenBank/DDBJ whole genome shotgun (WGS) entry which is preliminary data.</text>
</comment>
<dbReference type="InterPro" id="IPR013325">
    <property type="entry name" value="RNA_pol_sigma_r2"/>
</dbReference>
<proteinExistence type="inferred from homology"/>
<comment type="similarity">
    <text evidence="1">Belongs to the sigma-70 factor family. ECF subfamily.</text>
</comment>
<dbReference type="AlphaFoldDB" id="A0A934VUH6"/>
<dbReference type="PANTHER" id="PTHR43133:SF51">
    <property type="entry name" value="RNA POLYMERASE SIGMA FACTOR"/>
    <property type="match status" value="1"/>
</dbReference>
<evidence type="ECO:0000259" key="5">
    <source>
        <dbReference type="Pfam" id="PF07638"/>
    </source>
</evidence>
<dbReference type="SUPFAM" id="SSF88946">
    <property type="entry name" value="Sigma2 domain of RNA polymerase sigma factors"/>
    <property type="match status" value="1"/>
</dbReference>